<evidence type="ECO:0000313" key="2">
    <source>
        <dbReference type="WBParaSite" id="nRc.2.0.1.t35877-RA"/>
    </source>
</evidence>
<protein>
    <submittedName>
        <fullName evidence="2">Uncharacterized protein</fullName>
    </submittedName>
</protein>
<dbReference type="WBParaSite" id="nRc.2.0.1.t35877-RA">
    <property type="protein sequence ID" value="nRc.2.0.1.t35877-RA"/>
    <property type="gene ID" value="nRc.2.0.1.g35877"/>
</dbReference>
<organism evidence="1 2">
    <name type="scientific">Romanomermis culicivorax</name>
    <name type="common">Nematode worm</name>
    <dbReference type="NCBI Taxonomy" id="13658"/>
    <lineage>
        <taxon>Eukaryota</taxon>
        <taxon>Metazoa</taxon>
        <taxon>Ecdysozoa</taxon>
        <taxon>Nematoda</taxon>
        <taxon>Enoplea</taxon>
        <taxon>Dorylaimia</taxon>
        <taxon>Mermithida</taxon>
        <taxon>Mermithoidea</taxon>
        <taxon>Mermithidae</taxon>
        <taxon>Romanomermis</taxon>
    </lineage>
</organism>
<name>A0A915KAZ3_ROMCU</name>
<dbReference type="Proteomes" id="UP000887565">
    <property type="component" value="Unplaced"/>
</dbReference>
<sequence length="60" mass="6919">MKLTGLPEKHGAGRTIINATIQDPKKRSEQNEYDDRRVMEVLWKSLTASNTLVFNLLVQY</sequence>
<evidence type="ECO:0000313" key="1">
    <source>
        <dbReference type="Proteomes" id="UP000887565"/>
    </source>
</evidence>
<accession>A0A915KAZ3</accession>
<keyword evidence="1" id="KW-1185">Reference proteome</keyword>
<dbReference type="AlphaFoldDB" id="A0A915KAZ3"/>
<reference evidence="2" key="1">
    <citation type="submission" date="2022-11" db="UniProtKB">
        <authorList>
            <consortium name="WormBaseParasite"/>
        </authorList>
    </citation>
    <scope>IDENTIFICATION</scope>
</reference>
<proteinExistence type="predicted"/>